<proteinExistence type="predicted"/>
<dbReference type="AlphaFoldDB" id="A0A8D8THW7"/>
<keyword evidence="1" id="KW-0812">Transmembrane</keyword>
<protein>
    <submittedName>
        <fullName evidence="2">Uncharacterized protein</fullName>
    </submittedName>
</protein>
<name>A0A8D8THW7_9HEMI</name>
<keyword evidence="1" id="KW-1133">Transmembrane helix</keyword>
<sequence>MRSRNVWLSSFLFCLLSLRTILFPICLLFSLSRNEGRKIKVRCHAKKKNILVLEICNNLHIVILNLLFNNNNIGHKLFCTTVTKTNTVKLQITLTILNTVINHKVISIRIHSFSNLVYSLFLL</sequence>
<reference evidence="2" key="1">
    <citation type="submission" date="2021-05" db="EMBL/GenBank/DDBJ databases">
        <authorList>
            <person name="Alioto T."/>
            <person name="Alioto T."/>
            <person name="Gomez Garrido J."/>
        </authorList>
    </citation>
    <scope>NUCLEOTIDE SEQUENCE</scope>
</reference>
<keyword evidence="1" id="KW-0472">Membrane</keyword>
<evidence type="ECO:0000256" key="1">
    <source>
        <dbReference type="SAM" id="Phobius"/>
    </source>
</evidence>
<feature type="transmembrane region" description="Helical" evidence="1">
    <location>
        <begin position="6"/>
        <end position="29"/>
    </location>
</feature>
<organism evidence="2">
    <name type="scientific">Cacopsylla melanoneura</name>
    <dbReference type="NCBI Taxonomy" id="428564"/>
    <lineage>
        <taxon>Eukaryota</taxon>
        <taxon>Metazoa</taxon>
        <taxon>Ecdysozoa</taxon>
        <taxon>Arthropoda</taxon>
        <taxon>Hexapoda</taxon>
        <taxon>Insecta</taxon>
        <taxon>Pterygota</taxon>
        <taxon>Neoptera</taxon>
        <taxon>Paraneoptera</taxon>
        <taxon>Hemiptera</taxon>
        <taxon>Sternorrhyncha</taxon>
        <taxon>Psylloidea</taxon>
        <taxon>Psyllidae</taxon>
        <taxon>Psyllinae</taxon>
        <taxon>Cacopsylla</taxon>
    </lineage>
</organism>
<dbReference type="EMBL" id="HBUF01278545">
    <property type="protein sequence ID" value="CAG6686834.1"/>
    <property type="molecule type" value="Transcribed_RNA"/>
</dbReference>
<evidence type="ECO:0000313" key="2">
    <source>
        <dbReference type="EMBL" id="CAG6686834.1"/>
    </source>
</evidence>
<accession>A0A8D8THW7</accession>